<dbReference type="FunFam" id="4.10.400.10:FF:000034">
    <property type="entry name" value="Low-density lipoprotein receptor-related protein 2"/>
    <property type="match status" value="1"/>
</dbReference>
<dbReference type="OMA" id="NTRTACT"/>
<accession>A0A8B8A040</accession>
<dbReference type="CDD" id="cd00112">
    <property type="entry name" value="LDLa"/>
    <property type="match status" value="3"/>
</dbReference>
<dbReference type="PROSITE" id="PS50068">
    <property type="entry name" value="LDLRA_2"/>
    <property type="match status" value="3"/>
</dbReference>
<gene>
    <name evidence="14 15" type="primary">LOC110990372</name>
</gene>
<dbReference type="PANTHER" id="PTHR24270">
    <property type="entry name" value="LOW-DENSITY LIPOPROTEIN RECEPTOR-RELATED"/>
    <property type="match status" value="1"/>
</dbReference>
<reference evidence="14 15" key="1">
    <citation type="submission" date="2025-04" db="UniProtKB">
        <authorList>
            <consortium name="RefSeq"/>
        </authorList>
    </citation>
    <scope>IDENTIFICATION</scope>
</reference>
<feature type="disulfide bond" evidence="10">
    <location>
        <begin position="119"/>
        <end position="137"/>
    </location>
</feature>
<dbReference type="SMART" id="SM00192">
    <property type="entry name" value="LDLa"/>
    <property type="match status" value="3"/>
</dbReference>
<dbReference type="GO" id="GO:0005886">
    <property type="term" value="C:plasma membrane"/>
    <property type="evidence" value="ECO:0007669"/>
    <property type="project" value="TreeGrafter"/>
</dbReference>
<dbReference type="RefSeq" id="XP_022111038.1">
    <property type="nucleotide sequence ID" value="XM_022255346.1"/>
</dbReference>
<dbReference type="SUPFAM" id="SSF57424">
    <property type="entry name" value="LDL receptor-like module"/>
    <property type="match status" value="3"/>
</dbReference>
<feature type="region of interest" description="Disordered" evidence="11">
    <location>
        <begin position="157"/>
        <end position="178"/>
    </location>
</feature>
<feature type="disulfide bond" evidence="10">
    <location>
        <begin position="59"/>
        <end position="74"/>
    </location>
</feature>
<dbReference type="InterPro" id="IPR002172">
    <property type="entry name" value="LDrepeatLR_classA_rpt"/>
</dbReference>
<dbReference type="GO" id="GO:0016192">
    <property type="term" value="P:vesicle-mediated transport"/>
    <property type="evidence" value="ECO:0007669"/>
    <property type="project" value="UniProtKB-ARBA"/>
</dbReference>
<evidence type="ECO:0000256" key="2">
    <source>
        <dbReference type="ARBA" id="ARBA00004308"/>
    </source>
</evidence>
<keyword evidence="7" id="KW-0472">Membrane</keyword>
<feature type="disulfide bond" evidence="10">
    <location>
        <begin position="83"/>
        <end position="101"/>
    </location>
</feature>
<evidence type="ECO:0000256" key="8">
    <source>
        <dbReference type="ARBA" id="ARBA00023157"/>
    </source>
</evidence>
<proteinExistence type="predicted"/>
<dbReference type="InterPro" id="IPR023415">
    <property type="entry name" value="LDLR_class-A_CS"/>
</dbReference>
<feature type="disulfide bond" evidence="10">
    <location>
        <begin position="95"/>
        <end position="110"/>
    </location>
</feature>
<dbReference type="Gene3D" id="4.10.400.10">
    <property type="entry name" value="Low-density Lipoprotein Receptor"/>
    <property type="match status" value="3"/>
</dbReference>
<evidence type="ECO:0000256" key="5">
    <source>
        <dbReference type="ARBA" id="ARBA00022737"/>
    </source>
</evidence>
<evidence type="ECO:0000256" key="12">
    <source>
        <dbReference type="SAM" id="SignalP"/>
    </source>
</evidence>
<comment type="subcellular location">
    <subcellularLocation>
        <location evidence="2">Endomembrane system</location>
    </subcellularLocation>
    <subcellularLocation>
        <location evidence="1">Membrane</location>
        <topology evidence="1">Single-pass membrane protein</topology>
    </subcellularLocation>
</comment>
<evidence type="ECO:0000313" key="15">
    <source>
        <dbReference type="RefSeq" id="XP_022111039.1"/>
    </source>
</evidence>
<sequence length="178" mass="19356">MQAPSLLFSLLLGALLIGLCMSRPPKVHQQRHQLRQSGNCSEGSYICNDGRCIPDFCKCNKWIDCIGGEDEVGCACDPLDFKCNDGICILPEMECDGNLMCLGGEDEADCGCLSDEFTCNDGTCIPGSFKCDTWTDCSGGEDEIGCDIFGGSKRATKTGRNKMMQKVKSRPSKKALRK</sequence>
<keyword evidence="3" id="KW-0812">Transmembrane</keyword>
<feature type="signal peptide" evidence="12">
    <location>
        <begin position="1"/>
        <end position="22"/>
    </location>
</feature>
<dbReference type="GO" id="GO:0012505">
    <property type="term" value="C:endomembrane system"/>
    <property type="evidence" value="ECO:0007669"/>
    <property type="project" value="UniProtKB-SubCell"/>
</dbReference>
<feature type="disulfide bond" evidence="10">
    <location>
        <begin position="47"/>
        <end position="65"/>
    </location>
</feature>
<feature type="disulfide bond" evidence="10">
    <location>
        <begin position="131"/>
        <end position="146"/>
    </location>
</feature>
<dbReference type="Pfam" id="PF00057">
    <property type="entry name" value="Ldl_recept_a"/>
    <property type="match status" value="2"/>
</dbReference>
<dbReference type="GeneID" id="110990372"/>
<dbReference type="InterPro" id="IPR036055">
    <property type="entry name" value="LDL_receptor-like_sf"/>
</dbReference>
<keyword evidence="13" id="KW-1185">Reference proteome</keyword>
<dbReference type="Proteomes" id="UP000694845">
    <property type="component" value="Unplaced"/>
</dbReference>
<evidence type="ECO:0000256" key="6">
    <source>
        <dbReference type="ARBA" id="ARBA00022989"/>
    </source>
</evidence>
<dbReference type="KEGG" id="aplc:110990372"/>
<keyword evidence="4 12" id="KW-0732">Signal</keyword>
<evidence type="ECO:0000256" key="11">
    <source>
        <dbReference type="SAM" id="MobiDB-lite"/>
    </source>
</evidence>
<evidence type="ECO:0000256" key="1">
    <source>
        <dbReference type="ARBA" id="ARBA00004167"/>
    </source>
</evidence>
<dbReference type="InterPro" id="IPR050685">
    <property type="entry name" value="LDLR"/>
</dbReference>
<keyword evidence="8 10" id="KW-1015">Disulfide bond</keyword>
<name>A0A8B8A040_ACAPL</name>
<feature type="disulfide bond" evidence="10">
    <location>
        <begin position="112"/>
        <end position="124"/>
    </location>
</feature>
<dbReference type="PRINTS" id="PR00261">
    <property type="entry name" value="LDLRECEPTOR"/>
</dbReference>
<feature type="chain" id="PRO_5044665780" evidence="12">
    <location>
        <begin position="23"/>
        <end position="178"/>
    </location>
</feature>
<dbReference type="RefSeq" id="XP_022111039.1">
    <property type="nucleotide sequence ID" value="XM_022255347.1"/>
</dbReference>
<feature type="disulfide bond" evidence="10">
    <location>
        <begin position="40"/>
        <end position="52"/>
    </location>
</feature>
<evidence type="ECO:0000256" key="7">
    <source>
        <dbReference type="ARBA" id="ARBA00023136"/>
    </source>
</evidence>
<evidence type="ECO:0000313" key="14">
    <source>
        <dbReference type="RefSeq" id="XP_022111038.1"/>
    </source>
</evidence>
<keyword evidence="6" id="KW-1133">Transmembrane helix</keyword>
<dbReference type="OrthoDB" id="9990982at2759"/>
<keyword evidence="5" id="KW-0677">Repeat</keyword>
<dbReference type="PANTHER" id="PTHR24270:SF8">
    <property type="entry name" value="LD11117P-RELATED"/>
    <property type="match status" value="1"/>
</dbReference>
<evidence type="ECO:0000313" key="13">
    <source>
        <dbReference type="Proteomes" id="UP000694845"/>
    </source>
</evidence>
<feature type="disulfide bond" evidence="10">
    <location>
        <begin position="76"/>
        <end position="88"/>
    </location>
</feature>
<keyword evidence="9" id="KW-0325">Glycoprotein</keyword>
<organism evidence="13 15">
    <name type="scientific">Acanthaster planci</name>
    <name type="common">Crown-of-thorns starfish</name>
    <dbReference type="NCBI Taxonomy" id="133434"/>
    <lineage>
        <taxon>Eukaryota</taxon>
        <taxon>Metazoa</taxon>
        <taxon>Echinodermata</taxon>
        <taxon>Eleutherozoa</taxon>
        <taxon>Asterozoa</taxon>
        <taxon>Asteroidea</taxon>
        <taxon>Valvatacea</taxon>
        <taxon>Valvatida</taxon>
        <taxon>Acanthasteridae</taxon>
        <taxon>Acanthaster</taxon>
    </lineage>
</organism>
<dbReference type="PROSITE" id="PS01209">
    <property type="entry name" value="LDLRA_1"/>
    <property type="match status" value="1"/>
</dbReference>
<evidence type="ECO:0000256" key="3">
    <source>
        <dbReference type="ARBA" id="ARBA00022692"/>
    </source>
</evidence>
<evidence type="ECO:0000256" key="9">
    <source>
        <dbReference type="ARBA" id="ARBA00023180"/>
    </source>
</evidence>
<evidence type="ECO:0000256" key="4">
    <source>
        <dbReference type="ARBA" id="ARBA00022729"/>
    </source>
</evidence>
<dbReference type="AlphaFoldDB" id="A0A8B8A040"/>
<protein>
    <submittedName>
        <fullName evidence="14 15">Low-density lipoprotein receptor 1-like</fullName>
    </submittedName>
</protein>
<evidence type="ECO:0000256" key="10">
    <source>
        <dbReference type="PROSITE-ProRule" id="PRU00124"/>
    </source>
</evidence>